<dbReference type="CDD" id="cd01347">
    <property type="entry name" value="ligand_gated_channel"/>
    <property type="match status" value="1"/>
</dbReference>
<dbReference type="SUPFAM" id="SSF56935">
    <property type="entry name" value="Porins"/>
    <property type="match status" value="1"/>
</dbReference>
<dbReference type="Gene3D" id="2.170.130.10">
    <property type="entry name" value="TonB-dependent receptor, plug domain"/>
    <property type="match status" value="1"/>
</dbReference>
<name>A0A917CU16_9GAMM</name>
<evidence type="ECO:0000256" key="8">
    <source>
        <dbReference type="PROSITE-ProRule" id="PRU01360"/>
    </source>
</evidence>
<gene>
    <name evidence="13" type="ORF">GCM10011365_19520</name>
</gene>
<feature type="signal peptide" evidence="10">
    <location>
        <begin position="1"/>
        <end position="27"/>
    </location>
</feature>
<comment type="similarity">
    <text evidence="8 9">Belongs to the TonB-dependent receptor family.</text>
</comment>
<reference evidence="13" key="2">
    <citation type="submission" date="2020-09" db="EMBL/GenBank/DDBJ databases">
        <authorList>
            <person name="Sun Q."/>
            <person name="Zhou Y."/>
        </authorList>
    </citation>
    <scope>NUCLEOTIDE SEQUENCE</scope>
    <source>
        <strain evidence="13">CGMCC 1.12181</strain>
    </source>
</reference>
<keyword evidence="14" id="KW-1185">Reference proteome</keyword>
<dbReference type="PANTHER" id="PTHR30069">
    <property type="entry name" value="TONB-DEPENDENT OUTER MEMBRANE RECEPTOR"/>
    <property type="match status" value="1"/>
</dbReference>
<feature type="chain" id="PRO_5037019797" evidence="10">
    <location>
        <begin position="28"/>
        <end position="713"/>
    </location>
</feature>
<sequence length="713" mass="79742">MIKINYFKALVLPVITCLAVSDVQAQAEDKASENMTMDQMVVVGSRTPTAISQIPGTVWVIESDDIQQQADSGADLKTALGRLVPGLDLAPQGRTNFGQNLRGRSVQVLIDGVSMNGSRGLSRQFDSIDLFNVARIEVLSGASSLYGGSATGGIINIITKSGDGGNLSFETQAQLKSGFNSSDDLQKQLAQSISGGGESVNARLGISYTDNERFYDGNGEEIFPDITQTDLQDNRQIDVLGRVDFALSDNQSLDLTAQVYRSGFKGNRDVYFPNLTDAPVANLFGAEIRDGFDSDRDPATDRELFNAQYHHADLWSQDFYLQAFYRNEQSAFHAFPYPFLLAAEQRYAIQFAASEQNTRQTGLKALFDKRVNDRFRISYGVDLDQERFDANQMFFDFRRTDETGGLVQRQSGIEDRYPTYDVDGQAAYVQTDWHITDAFKLTGGLRYQHTDVEVDDFIKYGYSGFDETRVGELVPGGSNDYDATLLNLSALYDFGAHQTWLRFSQGFELPDPAKYYGKSPDINVNDNPLTAIKTDQAELGWRYMNDHISTQWALYYAWSDKAVENTEDLSVIVVDEDTRDFGLEGAFDYYADHGFAFGGTLHWVRSDQKNNTGDWKRQDARYASLSSLTTYVGWRNNTVDLRLQGQRAFDLKDAAGREINGNTTYDLVASKDTAIGRFTVGIENLLDKSYSTVWGQRATLFYAAFGPEYLFDF</sequence>
<keyword evidence="10" id="KW-0732">Signal</keyword>
<protein>
    <submittedName>
        <fullName evidence="13">TonB-dependent receptor</fullName>
    </submittedName>
</protein>
<evidence type="ECO:0000259" key="12">
    <source>
        <dbReference type="Pfam" id="PF07715"/>
    </source>
</evidence>
<dbReference type="InterPro" id="IPR037066">
    <property type="entry name" value="Plug_dom_sf"/>
</dbReference>
<feature type="domain" description="TonB-dependent receptor-like beta-barrel" evidence="11">
    <location>
        <begin position="248"/>
        <end position="685"/>
    </location>
</feature>
<evidence type="ECO:0000313" key="14">
    <source>
        <dbReference type="Proteomes" id="UP000605253"/>
    </source>
</evidence>
<evidence type="ECO:0000259" key="11">
    <source>
        <dbReference type="Pfam" id="PF00593"/>
    </source>
</evidence>
<dbReference type="EMBL" id="BMEO01000009">
    <property type="protein sequence ID" value="GGF98337.1"/>
    <property type="molecule type" value="Genomic_DNA"/>
</dbReference>
<dbReference type="GO" id="GO:0015344">
    <property type="term" value="F:siderophore uptake transmembrane transporter activity"/>
    <property type="evidence" value="ECO:0007669"/>
    <property type="project" value="TreeGrafter"/>
</dbReference>
<evidence type="ECO:0000256" key="1">
    <source>
        <dbReference type="ARBA" id="ARBA00004571"/>
    </source>
</evidence>
<reference evidence="13" key="1">
    <citation type="journal article" date="2014" name="Int. J. Syst. Evol. Microbiol.">
        <title>Complete genome sequence of Corynebacterium casei LMG S-19264T (=DSM 44701T), isolated from a smear-ripened cheese.</title>
        <authorList>
            <consortium name="US DOE Joint Genome Institute (JGI-PGF)"/>
            <person name="Walter F."/>
            <person name="Albersmeier A."/>
            <person name="Kalinowski J."/>
            <person name="Ruckert C."/>
        </authorList>
    </citation>
    <scope>NUCLEOTIDE SEQUENCE</scope>
    <source>
        <strain evidence="13">CGMCC 1.12181</strain>
    </source>
</reference>
<dbReference type="Pfam" id="PF00593">
    <property type="entry name" value="TonB_dep_Rec_b-barrel"/>
    <property type="match status" value="1"/>
</dbReference>
<keyword evidence="2 8" id="KW-0813">Transport</keyword>
<dbReference type="AlphaFoldDB" id="A0A917CU16"/>
<dbReference type="InterPro" id="IPR000531">
    <property type="entry name" value="Beta-barrel_TonB"/>
</dbReference>
<evidence type="ECO:0000256" key="10">
    <source>
        <dbReference type="SAM" id="SignalP"/>
    </source>
</evidence>
<proteinExistence type="inferred from homology"/>
<dbReference type="InterPro" id="IPR012910">
    <property type="entry name" value="Plug_dom"/>
</dbReference>
<feature type="domain" description="TonB-dependent receptor plug" evidence="12">
    <location>
        <begin position="52"/>
        <end position="154"/>
    </location>
</feature>
<keyword evidence="7 8" id="KW-0998">Cell outer membrane</keyword>
<keyword evidence="6 8" id="KW-0472">Membrane</keyword>
<keyword evidence="5 9" id="KW-0798">TonB box</keyword>
<dbReference type="PANTHER" id="PTHR30069:SF42">
    <property type="entry name" value="FERRIC AEROBACTIN RECEPTOR"/>
    <property type="match status" value="1"/>
</dbReference>
<keyword evidence="3 8" id="KW-1134">Transmembrane beta strand</keyword>
<evidence type="ECO:0000256" key="3">
    <source>
        <dbReference type="ARBA" id="ARBA00022452"/>
    </source>
</evidence>
<dbReference type="Proteomes" id="UP000605253">
    <property type="component" value="Unassembled WGS sequence"/>
</dbReference>
<organism evidence="13 14">
    <name type="scientific">Marinicella pacifica</name>
    <dbReference type="NCBI Taxonomy" id="1171543"/>
    <lineage>
        <taxon>Bacteria</taxon>
        <taxon>Pseudomonadati</taxon>
        <taxon>Pseudomonadota</taxon>
        <taxon>Gammaproteobacteria</taxon>
        <taxon>Lysobacterales</taxon>
        <taxon>Marinicellaceae</taxon>
        <taxon>Marinicella</taxon>
    </lineage>
</organism>
<dbReference type="GO" id="GO:0044718">
    <property type="term" value="P:siderophore transmembrane transport"/>
    <property type="evidence" value="ECO:0007669"/>
    <property type="project" value="TreeGrafter"/>
</dbReference>
<evidence type="ECO:0000313" key="13">
    <source>
        <dbReference type="EMBL" id="GGF98337.1"/>
    </source>
</evidence>
<dbReference type="InterPro" id="IPR039426">
    <property type="entry name" value="TonB-dep_rcpt-like"/>
</dbReference>
<evidence type="ECO:0000256" key="7">
    <source>
        <dbReference type="ARBA" id="ARBA00023237"/>
    </source>
</evidence>
<evidence type="ECO:0000256" key="5">
    <source>
        <dbReference type="ARBA" id="ARBA00023077"/>
    </source>
</evidence>
<dbReference type="GO" id="GO:0009279">
    <property type="term" value="C:cell outer membrane"/>
    <property type="evidence" value="ECO:0007669"/>
    <property type="project" value="UniProtKB-SubCell"/>
</dbReference>
<dbReference type="Gene3D" id="2.40.170.20">
    <property type="entry name" value="TonB-dependent receptor, beta-barrel domain"/>
    <property type="match status" value="1"/>
</dbReference>
<accession>A0A917CU16</accession>
<evidence type="ECO:0000256" key="2">
    <source>
        <dbReference type="ARBA" id="ARBA00022448"/>
    </source>
</evidence>
<comment type="caution">
    <text evidence="13">The sequence shown here is derived from an EMBL/GenBank/DDBJ whole genome shotgun (WGS) entry which is preliminary data.</text>
</comment>
<keyword evidence="4 8" id="KW-0812">Transmembrane</keyword>
<dbReference type="Pfam" id="PF07715">
    <property type="entry name" value="Plug"/>
    <property type="match status" value="1"/>
</dbReference>
<evidence type="ECO:0000256" key="9">
    <source>
        <dbReference type="RuleBase" id="RU003357"/>
    </source>
</evidence>
<evidence type="ECO:0000256" key="6">
    <source>
        <dbReference type="ARBA" id="ARBA00023136"/>
    </source>
</evidence>
<keyword evidence="13" id="KW-0675">Receptor</keyword>
<dbReference type="RefSeq" id="WP_229728315.1">
    <property type="nucleotide sequence ID" value="NZ_BAABJF010000010.1"/>
</dbReference>
<dbReference type="PROSITE" id="PS52016">
    <property type="entry name" value="TONB_DEPENDENT_REC_3"/>
    <property type="match status" value="1"/>
</dbReference>
<dbReference type="InterPro" id="IPR036942">
    <property type="entry name" value="Beta-barrel_TonB_sf"/>
</dbReference>
<comment type="subcellular location">
    <subcellularLocation>
        <location evidence="1 8">Cell outer membrane</location>
        <topology evidence="1 8">Multi-pass membrane protein</topology>
    </subcellularLocation>
</comment>
<evidence type="ECO:0000256" key="4">
    <source>
        <dbReference type="ARBA" id="ARBA00022692"/>
    </source>
</evidence>